<organism evidence="11 12">
    <name type="scientific">Clostridium polyendosporum</name>
    <dbReference type="NCBI Taxonomy" id="69208"/>
    <lineage>
        <taxon>Bacteria</taxon>
        <taxon>Bacillati</taxon>
        <taxon>Bacillota</taxon>
        <taxon>Clostridia</taxon>
        <taxon>Eubacteriales</taxon>
        <taxon>Clostridiaceae</taxon>
        <taxon>Clostridium</taxon>
    </lineage>
</organism>
<dbReference type="Gene3D" id="3.40.50.1780">
    <property type="match status" value="1"/>
</dbReference>
<dbReference type="PROSITE" id="PS51085">
    <property type="entry name" value="2FE2S_FER_2"/>
    <property type="match status" value="1"/>
</dbReference>
<evidence type="ECO:0000256" key="7">
    <source>
        <dbReference type="ARBA" id="ARBA00023014"/>
    </source>
</evidence>
<comment type="caution">
    <text evidence="11">The sequence shown here is derived from an EMBL/GenBank/DDBJ whole genome shotgun (WGS) entry which is preliminary data.</text>
</comment>
<dbReference type="GO" id="GO:0005506">
    <property type="term" value="F:iron ion binding"/>
    <property type="evidence" value="ECO:0007669"/>
    <property type="project" value="InterPro"/>
</dbReference>
<dbReference type="PROSITE" id="PS00198">
    <property type="entry name" value="4FE4S_FER_1"/>
    <property type="match status" value="1"/>
</dbReference>
<evidence type="ECO:0000313" key="11">
    <source>
        <dbReference type="EMBL" id="GIM28554.1"/>
    </source>
</evidence>
<dbReference type="InterPro" id="IPR019574">
    <property type="entry name" value="NADH_UbQ_OxRdtase_Gsu_4Fe4S-bd"/>
</dbReference>
<dbReference type="InterPro" id="IPR017896">
    <property type="entry name" value="4Fe4S_Fe-S-bd"/>
</dbReference>
<dbReference type="Pfam" id="PF13510">
    <property type="entry name" value="Fer2_4"/>
    <property type="match status" value="1"/>
</dbReference>
<dbReference type="Gene3D" id="3.40.950.10">
    <property type="entry name" value="Fe-only Hydrogenase (Larger Subunit), Chain L, domain 3"/>
    <property type="match status" value="1"/>
</dbReference>
<evidence type="ECO:0000256" key="5">
    <source>
        <dbReference type="ARBA" id="ARBA00023002"/>
    </source>
</evidence>
<dbReference type="FunFam" id="3.30.70.20:FF:000035">
    <property type="entry name" value="Iron hydrogenase 1"/>
    <property type="match status" value="1"/>
</dbReference>
<feature type="domain" description="4Fe-4S ferredoxin-type" evidence="9">
    <location>
        <begin position="144"/>
        <end position="174"/>
    </location>
</feature>
<dbReference type="InterPro" id="IPR009016">
    <property type="entry name" value="Fe_hydrogenase"/>
</dbReference>
<evidence type="ECO:0000313" key="12">
    <source>
        <dbReference type="Proteomes" id="UP000679179"/>
    </source>
</evidence>
<dbReference type="InterPro" id="IPR017900">
    <property type="entry name" value="4Fe4S_Fe_S_CS"/>
</dbReference>
<protein>
    <submittedName>
        <fullName evidence="11">NADH:ubiquinone oxidoreductase</fullName>
    </submittedName>
</protein>
<gene>
    <name evidence="11" type="primary">hymC</name>
    <name evidence="11" type="ORF">CPJCM30710_12200</name>
</gene>
<dbReference type="CDD" id="cd00207">
    <property type="entry name" value="fer2"/>
    <property type="match status" value="1"/>
</dbReference>
<dbReference type="Pfam" id="PF22117">
    <property type="entry name" value="Fer4_Nqo3"/>
    <property type="match status" value="1"/>
</dbReference>
<evidence type="ECO:0000259" key="8">
    <source>
        <dbReference type="PROSITE" id="PS51085"/>
    </source>
</evidence>
<dbReference type="GO" id="GO:0051539">
    <property type="term" value="F:4 iron, 4 sulfur cluster binding"/>
    <property type="evidence" value="ECO:0007669"/>
    <property type="project" value="UniProtKB-KW"/>
</dbReference>
<keyword evidence="1" id="KW-0004">4Fe-4S</keyword>
<dbReference type="InterPro" id="IPR003149">
    <property type="entry name" value="Fe_hydrogenase_ssu"/>
</dbReference>
<dbReference type="GO" id="GO:0051537">
    <property type="term" value="F:2 iron, 2 sulfur cluster binding"/>
    <property type="evidence" value="ECO:0007669"/>
    <property type="project" value="UniProtKB-KW"/>
</dbReference>
<dbReference type="FunFam" id="3.10.20.740:FF:000005">
    <property type="entry name" value="NADH:ubiquinone oxidoreductase subunit"/>
    <property type="match status" value="1"/>
</dbReference>
<keyword evidence="7" id="KW-0411">Iron-sulfur</keyword>
<dbReference type="InterPro" id="IPR036991">
    <property type="entry name" value="Fe_hydrogenase_ssu_sf"/>
</dbReference>
<dbReference type="Gene3D" id="3.10.20.740">
    <property type="match status" value="1"/>
</dbReference>
<keyword evidence="2" id="KW-0001">2Fe-2S</keyword>
<dbReference type="InterPro" id="IPR049830">
    <property type="entry name" value="HndD"/>
</dbReference>
<reference evidence="11" key="1">
    <citation type="submission" date="2021-03" db="EMBL/GenBank/DDBJ databases">
        <title>Taxonomic study of Clostridium polyendosporum from meadow-gley soil under rice.</title>
        <authorList>
            <person name="Kobayashi H."/>
            <person name="Tanizawa Y."/>
            <person name="Yagura M."/>
        </authorList>
    </citation>
    <scope>NUCLEOTIDE SEQUENCE</scope>
    <source>
        <strain evidence="11">JCM 30710</strain>
    </source>
</reference>
<dbReference type="AlphaFoldDB" id="A0A919RYD6"/>
<evidence type="ECO:0000256" key="4">
    <source>
        <dbReference type="ARBA" id="ARBA00022737"/>
    </source>
</evidence>
<dbReference type="InterPro" id="IPR050340">
    <property type="entry name" value="Cytosolic_Fe-S_CAF"/>
</dbReference>
<feature type="domain" description="2Fe-2S ferredoxin-type" evidence="8">
    <location>
        <begin position="2"/>
        <end position="85"/>
    </location>
</feature>
<dbReference type="InterPro" id="IPR004108">
    <property type="entry name" value="Fe_hydrogenase_lsu_C"/>
</dbReference>
<dbReference type="InterPro" id="IPR036010">
    <property type="entry name" value="2Fe-2S_ferredoxin-like_sf"/>
</dbReference>
<dbReference type="InterPro" id="IPR001041">
    <property type="entry name" value="2Fe-2S_ferredoxin-type"/>
</dbReference>
<evidence type="ECO:0000256" key="1">
    <source>
        <dbReference type="ARBA" id="ARBA00022485"/>
    </source>
</evidence>
<dbReference type="PROSITE" id="PS51839">
    <property type="entry name" value="4FE4S_HC3"/>
    <property type="match status" value="1"/>
</dbReference>
<feature type="domain" description="4Fe-4S His(Cys)3-ligated-type" evidence="10">
    <location>
        <begin position="85"/>
        <end position="124"/>
    </location>
</feature>
<feature type="domain" description="4Fe-4S ferredoxin-type" evidence="9">
    <location>
        <begin position="184"/>
        <end position="216"/>
    </location>
</feature>
<evidence type="ECO:0000256" key="2">
    <source>
        <dbReference type="ARBA" id="ARBA00022714"/>
    </source>
</evidence>
<dbReference type="Pfam" id="PF10588">
    <property type="entry name" value="NADH-G_4Fe-4S_3"/>
    <property type="match status" value="1"/>
</dbReference>
<dbReference type="Gene3D" id="3.30.70.20">
    <property type="match status" value="1"/>
</dbReference>
<dbReference type="NCBIfam" id="TIGR02512">
    <property type="entry name" value="FeFe_hydrog_A"/>
    <property type="match status" value="1"/>
</dbReference>
<dbReference type="SUPFAM" id="SSF54292">
    <property type="entry name" value="2Fe-2S ferredoxin-like"/>
    <property type="match status" value="1"/>
</dbReference>
<dbReference type="InterPro" id="IPR013352">
    <property type="entry name" value="Fe_hydrogenase_subset"/>
</dbReference>
<dbReference type="NCBIfam" id="NF040763">
    <property type="entry name" value="FeFe_hydrog_A6"/>
    <property type="match status" value="1"/>
</dbReference>
<name>A0A919RYD6_9CLOT</name>
<dbReference type="SMART" id="SM00902">
    <property type="entry name" value="Fe_hyd_SSU"/>
    <property type="match status" value="1"/>
</dbReference>
<dbReference type="GO" id="GO:0008901">
    <property type="term" value="F:ferredoxin hydrogenase activity"/>
    <property type="evidence" value="ECO:0007669"/>
    <property type="project" value="InterPro"/>
</dbReference>
<dbReference type="InterPro" id="IPR054351">
    <property type="entry name" value="NADH_UbQ_OxRdtase_ferredoxin"/>
</dbReference>
<keyword evidence="3" id="KW-0479">Metal-binding</keyword>
<dbReference type="SMART" id="SM00929">
    <property type="entry name" value="NADH-G_4Fe-4S_3"/>
    <property type="match status" value="1"/>
</dbReference>
<dbReference type="Gene3D" id="4.10.260.20">
    <property type="entry name" value="Iron hydrogenase, small subunit"/>
    <property type="match status" value="1"/>
</dbReference>
<keyword evidence="5" id="KW-0560">Oxidoreductase</keyword>
<dbReference type="Pfam" id="PF02906">
    <property type="entry name" value="Fe_hyd_lg_C"/>
    <property type="match status" value="1"/>
</dbReference>
<evidence type="ECO:0000259" key="9">
    <source>
        <dbReference type="PROSITE" id="PS51379"/>
    </source>
</evidence>
<dbReference type="SUPFAM" id="SSF54862">
    <property type="entry name" value="4Fe-4S ferredoxins"/>
    <property type="match status" value="1"/>
</dbReference>
<keyword evidence="6" id="KW-0408">Iron</keyword>
<evidence type="ECO:0000256" key="3">
    <source>
        <dbReference type="ARBA" id="ARBA00022723"/>
    </source>
</evidence>
<dbReference type="Pfam" id="PF02256">
    <property type="entry name" value="Fe_hyd_SSU"/>
    <property type="match status" value="1"/>
</dbReference>
<dbReference type="SUPFAM" id="SSF53920">
    <property type="entry name" value="Fe-only hydrogenase"/>
    <property type="match status" value="1"/>
</dbReference>
<dbReference type="PROSITE" id="PS51379">
    <property type="entry name" value="4FE4S_FER_2"/>
    <property type="match status" value="2"/>
</dbReference>
<dbReference type="Proteomes" id="UP000679179">
    <property type="component" value="Unassembled WGS sequence"/>
</dbReference>
<evidence type="ECO:0000256" key="6">
    <source>
        <dbReference type="ARBA" id="ARBA00023004"/>
    </source>
</evidence>
<dbReference type="PANTHER" id="PTHR11615">
    <property type="entry name" value="NITRATE, FORMATE, IRON DEHYDROGENASE"/>
    <property type="match status" value="1"/>
</dbReference>
<dbReference type="EMBL" id="BOPZ01000007">
    <property type="protein sequence ID" value="GIM28554.1"/>
    <property type="molecule type" value="Genomic_DNA"/>
</dbReference>
<dbReference type="RefSeq" id="WP_212903279.1">
    <property type="nucleotide sequence ID" value="NZ_BOPZ01000007.1"/>
</dbReference>
<keyword evidence="4" id="KW-0677">Repeat</keyword>
<accession>A0A919RYD6</accession>
<keyword evidence="12" id="KW-1185">Reference proteome</keyword>
<evidence type="ECO:0000259" key="10">
    <source>
        <dbReference type="PROSITE" id="PS51839"/>
    </source>
</evidence>
<sequence length="577" mass="63569">MSLVTLTINGRTIEVNEGVTILEAAKKLNIEIPTLCYLKLQDGKHVSCTSSCRVCVVEVEGRKNLAASCSTPVAPYMVVKTNTQRVANARKTIVELLLSDHPQDCLKCQKNLKCELQKVAADLGIREIRYEGEMSTTPTDYSSVAITRDVDKCILCRRCVSVCNEIQTVNVLCPASRGFDTIMSTAFLDPLAETNCSYCGQCVAVCPTGALREANDEDRVWDALEDESKVVVIQTAPAIRAALGEQFGLSPGTNVTGKMVAALRALGFNKVYDTDFAADLTIMEEATELIERIKKNENLPLLTSCCPGWIKFLEHNYHDLLHLPSSCKSPQQMFGAIAKNYLAEKMEVDPKNMVVVSVMPCTAKKFEASREEMEVKGIRDVDIVITTRELSSMIKSAGLDLKDFDNEEFDNPLGESTGAGVIFGATGGVMEAALRTAYEWVTGETLSKVDFEPVRGLEGIKSSTVKIGDINLKVAVVSSLGNARKLMEDIRNSNCEYSIIEIMACPFGCIGGGGQPFIRGDKEILAKRTEILYDADKNKTIRKSHENPMIKKLYDEFLVETNSEKAHELLHTHYEPR</sequence>
<proteinExistence type="predicted"/>